<dbReference type="EMBL" id="JACIIX010000006">
    <property type="protein sequence ID" value="MBB6210429.1"/>
    <property type="molecule type" value="Genomic_DNA"/>
</dbReference>
<dbReference type="PANTHER" id="PTHR30212:SF2">
    <property type="entry name" value="PROTEIN YIIM"/>
    <property type="match status" value="1"/>
</dbReference>
<reference evidence="2 3" key="1">
    <citation type="submission" date="2020-08" db="EMBL/GenBank/DDBJ databases">
        <title>Genomic Encyclopedia of Type Strains, Phase IV (KMG-IV): sequencing the most valuable type-strain genomes for metagenomic binning, comparative biology and taxonomic classification.</title>
        <authorList>
            <person name="Goeker M."/>
        </authorList>
    </citation>
    <scope>NUCLEOTIDE SEQUENCE [LARGE SCALE GENOMIC DNA]</scope>
    <source>
        <strain evidence="2 3">DSM 11590</strain>
    </source>
</reference>
<dbReference type="InterPro" id="IPR052353">
    <property type="entry name" value="Benzoxazolinone_Detox_Enz"/>
</dbReference>
<dbReference type="GO" id="GO:0003824">
    <property type="term" value="F:catalytic activity"/>
    <property type="evidence" value="ECO:0007669"/>
    <property type="project" value="InterPro"/>
</dbReference>
<feature type="domain" description="MOSC" evidence="1">
    <location>
        <begin position="37"/>
        <end position="174"/>
    </location>
</feature>
<dbReference type="GO" id="GO:0030151">
    <property type="term" value="F:molybdenum ion binding"/>
    <property type="evidence" value="ECO:0007669"/>
    <property type="project" value="InterPro"/>
</dbReference>
<accession>A0A7W9ZHY4</accession>
<dbReference type="Pfam" id="PF03473">
    <property type="entry name" value="MOSC"/>
    <property type="match status" value="1"/>
</dbReference>
<dbReference type="InterPro" id="IPR011037">
    <property type="entry name" value="Pyrv_Knase-like_insert_dom_sf"/>
</dbReference>
<keyword evidence="3" id="KW-1185">Reference proteome</keyword>
<dbReference type="Proteomes" id="UP000544872">
    <property type="component" value="Unassembled WGS sequence"/>
</dbReference>
<dbReference type="InterPro" id="IPR005302">
    <property type="entry name" value="MoCF_Sase_C"/>
</dbReference>
<dbReference type="AlphaFoldDB" id="A0A7W9ZHY4"/>
<organism evidence="2 3">
    <name type="scientific">Novispirillum itersonii</name>
    <name type="common">Aquaspirillum itersonii</name>
    <dbReference type="NCBI Taxonomy" id="189"/>
    <lineage>
        <taxon>Bacteria</taxon>
        <taxon>Pseudomonadati</taxon>
        <taxon>Pseudomonadota</taxon>
        <taxon>Alphaproteobacteria</taxon>
        <taxon>Rhodospirillales</taxon>
        <taxon>Novispirillaceae</taxon>
        <taxon>Novispirillum</taxon>
    </lineage>
</organism>
<gene>
    <name evidence="2" type="ORF">FHS48_001845</name>
</gene>
<sequence>MTETPVITPLSALLTGPVAPLSSPDGTRTVPSGIAKTPVSSPLWLGPTGFSGDGQGDIRHHGGPEKAVHHYPFDHYPRWQADLGPHPLLRAAGAFGENLSTLGLDETTVAVGDVFRLGAALVQVSQGRQPCFRLNLRFGRADMARRVQGSGRTGWYYRVLEPGTVSPGDTLALVDRIAPAWPLSRLWRTLYADPLNRGELQRIAALTPLAENWRALAARRLDSGGVEDWGRRLDGP</sequence>
<dbReference type="GO" id="GO:0030170">
    <property type="term" value="F:pyridoxal phosphate binding"/>
    <property type="evidence" value="ECO:0007669"/>
    <property type="project" value="InterPro"/>
</dbReference>
<evidence type="ECO:0000313" key="2">
    <source>
        <dbReference type="EMBL" id="MBB6210429.1"/>
    </source>
</evidence>
<proteinExistence type="predicted"/>
<dbReference type="SUPFAM" id="SSF50800">
    <property type="entry name" value="PK beta-barrel domain-like"/>
    <property type="match status" value="1"/>
</dbReference>
<dbReference type="PROSITE" id="PS51340">
    <property type="entry name" value="MOSC"/>
    <property type="match status" value="1"/>
</dbReference>
<evidence type="ECO:0000259" key="1">
    <source>
        <dbReference type="PROSITE" id="PS51340"/>
    </source>
</evidence>
<dbReference type="Gene3D" id="2.40.33.20">
    <property type="entry name" value="PK beta-barrel domain-like"/>
    <property type="match status" value="1"/>
</dbReference>
<dbReference type="Pfam" id="PF03475">
    <property type="entry name" value="YiiM_3-alpha"/>
    <property type="match status" value="1"/>
</dbReference>
<name>A0A7W9ZHY4_NOVIT</name>
<dbReference type="InterPro" id="IPR005163">
    <property type="entry name" value="Tri_helical_YiiM-like"/>
</dbReference>
<dbReference type="RefSeq" id="WP_184263270.1">
    <property type="nucleotide sequence ID" value="NZ_JACIIX010000006.1"/>
</dbReference>
<dbReference type="PANTHER" id="PTHR30212">
    <property type="entry name" value="PROTEIN YIIM"/>
    <property type="match status" value="1"/>
</dbReference>
<protein>
    <submittedName>
        <fullName evidence="2">MOSC domain-containing protein YiiM</fullName>
    </submittedName>
</protein>
<evidence type="ECO:0000313" key="3">
    <source>
        <dbReference type="Proteomes" id="UP000544872"/>
    </source>
</evidence>
<comment type="caution">
    <text evidence="2">The sequence shown here is derived from an EMBL/GenBank/DDBJ whole genome shotgun (WGS) entry which is preliminary data.</text>
</comment>